<dbReference type="AlphaFoldDB" id="A0A7J8AMN2"/>
<reference evidence="2 3" key="1">
    <citation type="journal article" date="2020" name="Nature">
        <title>Six reference-quality genomes reveal evolution of bat adaptations.</title>
        <authorList>
            <person name="Jebb D."/>
            <person name="Huang Z."/>
            <person name="Pippel M."/>
            <person name="Hughes G.M."/>
            <person name="Lavrichenko K."/>
            <person name="Devanna P."/>
            <person name="Winkler S."/>
            <person name="Jermiin L.S."/>
            <person name="Skirmuntt E.C."/>
            <person name="Katzourakis A."/>
            <person name="Burkitt-Gray L."/>
            <person name="Ray D.A."/>
            <person name="Sullivan K.A.M."/>
            <person name="Roscito J.G."/>
            <person name="Kirilenko B.M."/>
            <person name="Davalos L.M."/>
            <person name="Corthals A.P."/>
            <person name="Power M.L."/>
            <person name="Jones G."/>
            <person name="Ransome R.D."/>
            <person name="Dechmann D.K.N."/>
            <person name="Locatelli A.G."/>
            <person name="Puechmaille S.J."/>
            <person name="Fedrigo O."/>
            <person name="Jarvis E.D."/>
            <person name="Hiller M."/>
            <person name="Vernes S.C."/>
            <person name="Myers E.W."/>
            <person name="Teeling E.C."/>
        </authorList>
    </citation>
    <scope>NUCLEOTIDE SEQUENCE [LARGE SCALE GENOMIC DNA]</scope>
    <source>
        <strain evidence="2">MMyoMyo1</strain>
        <tissue evidence="2">Flight muscle</tissue>
    </source>
</reference>
<keyword evidence="3" id="KW-1185">Reference proteome</keyword>
<dbReference type="EMBL" id="JABWUV010000001">
    <property type="protein sequence ID" value="KAF6387704.1"/>
    <property type="molecule type" value="Genomic_DNA"/>
</dbReference>
<evidence type="ECO:0000313" key="2">
    <source>
        <dbReference type="EMBL" id="KAF6387704.1"/>
    </source>
</evidence>
<evidence type="ECO:0000256" key="1">
    <source>
        <dbReference type="SAM" id="MobiDB-lite"/>
    </source>
</evidence>
<feature type="compositionally biased region" description="Pro residues" evidence="1">
    <location>
        <begin position="24"/>
        <end position="46"/>
    </location>
</feature>
<evidence type="ECO:0000313" key="3">
    <source>
        <dbReference type="Proteomes" id="UP000527355"/>
    </source>
</evidence>
<feature type="region of interest" description="Disordered" evidence="1">
    <location>
        <begin position="1"/>
        <end position="75"/>
    </location>
</feature>
<sequence length="153" mass="15503">MNSCTSGFPRDGLWGSGPSLCPQPHSPTVPPDTPLWPGAIPSPAPPSHLQGDQSRPGPHSAPSEPGSQAAALPTPAPPLMLPLVAVCRAIGGTIIGPPVRTHLGLAPPAHLLHHPAAVPLSSQPIRASSASTVARCQRCIADTCDVPSHPPDG</sequence>
<accession>A0A7J8AMN2</accession>
<protein>
    <submittedName>
        <fullName evidence="2">Uncharacterized protein</fullName>
    </submittedName>
</protein>
<organism evidence="2 3">
    <name type="scientific">Myotis myotis</name>
    <name type="common">Greater mouse-eared bat</name>
    <name type="synonym">Vespertilio myotis</name>
    <dbReference type="NCBI Taxonomy" id="51298"/>
    <lineage>
        <taxon>Eukaryota</taxon>
        <taxon>Metazoa</taxon>
        <taxon>Chordata</taxon>
        <taxon>Craniata</taxon>
        <taxon>Vertebrata</taxon>
        <taxon>Euteleostomi</taxon>
        <taxon>Mammalia</taxon>
        <taxon>Eutheria</taxon>
        <taxon>Laurasiatheria</taxon>
        <taxon>Chiroptera</taxon>
        <taxon>Yangochiroptera</taxon>
        <taxon>Vespertilionidae</taxon>
        <taxon>Myotis</taxon>
    </lineage>
</organism>
<gene>
    <name evidence="2" type="ORF">mMyoMyo1_008158</name>
</gene>
<comment type="caution">
    <text evidence="2">The sequence shown here is derived from an EMBL/GenBank/DDBJ whole genome shotgun (WGS) entry which is preliminary data.</text>
</comment>
<dbReference type="Proteomes" id="UP000527355">
    <property type="component" value="Unassembled WGS sequence"/>
</dbReference>
<name>A0A7J8AMN2_MYOMY</name>
<proteinExistence type="predicted"/>